<dbReference type="FunCoup" id="A0A1Q3DF54">
    <property type="interactions" value="79"/>
</dbReference>
<evidence type="ECO:0000313" key="8">
    <source>
        <dbReference type="EMBL" id="GAV90878.1"/>
    </source>
</evidence>
<evidence type="ECO:0000256" key="7">
    <source>
        <dbReference type="SAM" id="MobiDB-lite"/>
    </source>
</evidence>
<dbReference type="InParanoid" id="A0A1Q3DF54"/>
<keyword evidence="9" id="KW-1185">Reference proteome</keyword>
<gene>
    <name evidence="8" type="ORF">CFOL_v3_34278</name>
</gene>
<reference evidence="9" key="1">
    <citation type="submission" date="2016-04" db="EMBL/GenBank/DDBJ databases">
        <title>Cephalotus genome sequencing.</title>
        <authorList>
            <person name="Fukushima K."/>
            <person name="Hasebe M."/>
            <person name="Fang X."/>
        </authorList>
    </citation>
    <scope>NUCLEOTIDE SEQUENCE [LARGE SCALE GENOMIC DNA]</scope>
    <source>
        <strain evidence="9">cv. St1</strain>
    </source>
</reference>
<name>A0A1Q3DF54_CEPFO</name>
<dbReference type="PANTHER" id="PTHR33347">
    <property type="entry name" value="OSJNBA0091C07.3 PROTEIN"/>
    <property type="match status" value="1"/>
</dbReference>
<organism evidence="8 9">
    <name type="scientific">Cephalotus follicularis</name>
    <name type="common">Albany pitcher plant</name>
    <dbReference type="NCBI Taxonomy" id="3775"/>
    <lineage>
        <taxon>Eukaryota</taxon>
        <taxon>Viridiplantae</taxon>
        <taxon>Streptophyta</taxon>
        <taxon>Embryophyta</taxon>
        <taxon>Tracheophyta</taxon>
        <taxon>Spermatophyta</taxon>
        <taxon>Magnoliopsida</taxon>
        <taxon>eudicotyledons</taxon>
        <taxon>Gunneridae</taxon>
        <taxon>Pentapetalae</taxon>
        <taxon>rosids</taxon>
        <taxon>fabids</taxon>
        <taxon>Oxalidales</taxon>
        <taxon>Cephalotaceae</taxon>
        <taxon>Cephalotus</taxon>
    </lineage>
</organism>
<proteinExistence type="inferred from homology"/>
<evidence type="ECO:0000256" key="4">
    <source>
        <dbReference type="ARBA" id="ARBA00022864"/>
    </source>
</evidence>
<accession>A0A1Q3DF54</accession>
<dbReference type="OrthoDB" id="759087at2759"/>
<keyword evidence="5" id="KW-0539">Nucleus</keyword>
<feature type="region of interest" description="Disordered" evidence="7">
    <location>
        <begin position="98"/>
        <end position="129"/>
    </location>
</feature>
<comment type="subcellular location">
    <subcellularLocation>
        <location evidence="1">Cytoplasm</location>
    </subcellularLocation>
</comment>
<evidence type="ECO:0000256" key="5">
    <source>
        <dbReference type="ARBA" id="ARBA00023242"/>
    </source>
</evidence>
<dbReference type="GO" id="GO:0009691">
    <property type="term" value="P:cytokinin biosynthetic process"/>
    <property type="evidence" value="ECO:0007669"/>
    <property type="project" value="UniProtKB-KW"/>
</dbReference>
<keyword evidence="2" id="KW-0963">Cytoplasm</keyword>
<protein>
    <submittedName>
        <fullName evidence="8">Uncharacterized protein</fullName>
    </submittedName>
</protein>
<dbReference type="AlphaFoldDB" id="A0A1Q3DF54"/>
<keyword evidence="3" id="KW-0203">Cytokinin biosynthesis</keyword>
<dbReference type="PANTHER" id="PTHR33347:SF1">
    <property type="entry name" value="PROTEIN SOB FIVE-LIKE 5"/>
    <property type="match status" value="1"/>
</dbReference>
<evidence type="ECO:0000256" key="6">
    <source>
        <dbReference type="ARBA" id="ARBA00024199"/>
    </source>
</evidence>
<evidence type="ECO:0000256" key="3">
    <source>
        <dbReference type="ARBA" id="ARBA00022712"/>
    </source>
</evidence>
<evidence type="ECO:0000313" key="9">
    <source>
        <dbReference type="Proteomes" id="UP000187406"/>
    </source>
</evidence>
<comment type="caution">
    <text evidence="8">The sequence shown here is derived from an EMBL/GenBank/DDBJ whole genome shotgun (WGS) entry which is preliminary data.</text>
</comment>
<evidence type="ECO:0000256" key="1">
    <source>
        <dbReference type="ARBA" id="ARBA00004496"/>
    </source>
</evidence>
<evidence type="ECO:0000256" key="2">
    <source>
        <dbReference type="ARBA" id="ARBA00022490"/>
    </source>
</evidence>
<dbReference type="InterPro" id="IPR044670">
    <property type="entry name" value="SOFL"/>
</dbReference>
<dbReference type="GO" id="GO:0009736">
    <property type="term" value="P:cytokinin-activated signaling pathway"/>
    <property type="evidence" value="ECO:0007669"/>
    <property type="project" value="UniProtKB-KW"/>
</dbReference>
<keyword evidence="4" id="KW-0932">Cytokinin signaling pathway</keyword>
<comment type="similarity">
    <text evidence="6">Belongs to the SOFL plant protein family.</text>
</comment>
<sequence>MDLLAPEYSSGCESGWTLYFEHDSQLLSSDSHTNNTKFVDVNGDGYEGKCVKQEDCFEEEEDDLSMLSDASSGPPQYVHEHHDGYFNDDNGCQYLASKATTLPKNNGKRQKSKENRRRKDHQELPSFLDDTASSPVFNFSSKNNFALTNNQPSMESILDYSQGFSATHFQGTAAYQDHYGFLQSSLPENHFQNNQVVLKGNRMEMRLVIFANSY</sequence>
<dbReference type="EMBL" id="BDDD01006702">
    <property type="protein sequence ID" value="GAV90878.1"/>
    <property type="molecule type" value="Genomic_DNA"/>
</dbReference>
<dbReference type="GO" id="GO:0005737">
    <property type="term" value="C:cytoplasm"/>
    <property type="evidence" value="ECO:0007669"/>
    <property type="project" value="UniProtKB-SubCell"/>
</dbReference>
<dbReference type="STRING" id="3775.A0A1Q3DF54"/>
<feature type="compositionally biased region" description="Basic residues" evidence="7">
    <location>
        <begin position="106"/>
        <end position="119"/>
    </location>
</feature>
<dbReference type="Proteomes" id="UP000187406">
    <property type="component" value="Unassembled WGS sequence"/>
</dbReference>